<reference evidence="1 2" key="1">
    <citation type="journal article" date="2022" name="G3 (Bethesda)">
        <title>Whole-genome sequence and methylome profiling of the almond [Prunus dulcis (Mill.) D.A. Webb] cultivar 'Nonpareil'.</title>
        <authorList>
            <person name="D'Amico-Willman K.M."/>
            <person name="Ouma W.Z."/>
            <person name="Meulia T."/>
            <person name="Sideli G.M."/>
            <person name="Gradziel T.M."/>
            <person name="Fresnedo-Ramirez J."/>
        </authorList>
    </citation>
    <scope>NUCLEOTIDE SEQUENCE [LARGE SCALE GENOMIC DNA]</scope>
    <source>
        <strain evidence="1">Clone GOH B32 T37-40</strain>
    </source>
</reference>
<dbReference type="Proteomes" id="UP001054821">
    <property type="component" value="Chromosome 5"/>
</dbReference>
<protein>
    <submittedName>
        <fullName evidence="1">Uncharacterized protein</fullName>
    </submittedName>
</protein>
<sequence length="74" mass="8612">MTERTTKPSQNRSMNIVHRLFLNLFFLFGSNRVSQKEKVNPTNVIKRPTFPSLALERSLALSLWSFFEVEAVKL</sequence>
<comment type="caution">
    <text evidence="1">The sequence shown here is derived from an EMBL/GenBank/DDBJ whole genome shotgun (WGS) entry which is preliminary data.</text>
</comment>
<gene>
    <name evidence="1" type="ORF">L3X38_027886</name>
</gene>
<proteinExistence type="predicted"/>
<dbReference type="AlphaFoldDB" id="A0AAD4VQB1"/>
<accession>A0AAD4VQB1</accession>
<dbReference type="EMBL" id="JAJFAZ020000005">
    <property type="protein sequence ID" value="KAI5328489.1"/>
    <property type="molecule type" value="Genomic_DNA"/>
</dbReference>
<keyword evidence="2" id="KW-1185">Reference proteome</keyword>
<evidence type="ECO:0000313" key="2">
    <source>
        <dbReference type="Proteomes" id="UP001054821"/>
    </source>
</evidence>
<evidence type="ECO:0000313" key="1">
    <source>
        <dbReference type="EMBL" id="KAI5328489.1"/>
    </source>
</evidence>
<name>A0AAD4VQB1_PRUDU</name>
<organism evidence="1 2">
    <name type="scientific">Prunus dulcis</name>
    <name type="common">Almond</name>
    <name type="synonym">Amygdalus dulcis</name>
    <dbReference type="NCBI Taxonomy" id="3755"/>
    <lineage>
        <taxon>Eukaryota</taxon>
        <taxon>Viridiplantae</taxon>
        <taxon>Streptophyta</taxon>
        <taxon>Embryophyta</taxon>
        <taxon>Tracheophyta</taxon>
        <taxon>Spermatophyta</taxon>
        <taxon>Magnoliopsida</taxon>
        <taxon>eudicotyledons</taxon>
        <taxon>Gunneridae</taxon>
        <taxon>Pentapetalae</taxon>
        <taxon>rosids</taxon>
        <taxon>fabids</taxon>
        <taxon>Rosales</taxon>
        <taxon>Rosaceae</taxon>
        <taxon>Amygdaloideae</taxon>
        <taxon>Amygdaleae</taxon>
        <taxon>Prunus</taxon>
    </lineage>
</organism>